<dbReference type="Proteomes" id="UP000680279">
    <property type="component" value="Unassembled WGS sequence"/>
</dbReference>
<feature type="coiled-coil region" evidence="1">
    <location>
        <begin position="100"/>
        <end position="127"/>
    </location>
</feature>
<evidence type="ECO:0000313" key="3">
    <source>
        <dbReference type="Proteomes" id="UP000680279"/>
    </source>
</evidence>
<sequence length="165" mass="18439">MKKLLIVGLSVIFITSILVGWAGTTIELPFEDDPYYEKIDTEKIIYNAGDEDLTSNGTLSDGIHAASMTLHYTIKDASNVSEIIRGIDVIKEYSEGALQLAKEKNASQSIVEKLKEANELIQEASLEKDFSRFEEANKILLKLDLNFNGYGILTDSQFEEIKNND</sequence>
<comment type="caution">
    <text evidence="2">The sequence shown here is derived from an EMBL/GenBank/DDBJ whole genome shotgun (WGS) entry which is preliminary data.</text>
</comment>
<evidence type="ECO:0000256" key="1">
    <source>
        <dbReference type="SAM" id="Coils"/>
    </source>
</evidence>
<proteinExistence type="predicted"/>
<dbReference type="RefSeq" id="WP_018705999.1">
    <property type="nucleotide sequence ID" value="NZ_BOQT01000006.1"/>
</dbReference>
<gene>
    <name evidence="2" type="ORF">J1TS3_21330</name>
</gene>
<evidence type="ECO:0000313" key="2">
    <source>
        <dbReference type="EMBL" id="GIN20999.1"/>
    </source>
</evidence>
<dbReference type="EMBL" id="BOQT01000006">
    <property type="protein sequence ID" value="GIN20999.1"/>
    <property type="molecule type" value="Genomic_DNA"/>
</dbReference>
<keyword evidence="3" id="KW-1185">Reference proteome</keyword>
<protein>
    <submittedName>
        <fullName evidence="2">Uncharacterized protein</fullName>
    </submittedName>
</protein>
<name>A0ABQ4K5K2_9BACI</name>
<accession>A0ABQ4K5K2</accession>
<organism evidence="2 3">
    <name type="scientific">Siminovitchia fordii</name>
    <dbReference type="NCBI Taxonomy" id="254759"/>
    <lineage>
        <taxon>Bacteria</taxon>
        <taxon>Bacillati</taxon>
        <taxon>Bacillota</taxon>
        <taxon>Bacilli</taxon>
        <taxon>Bacillales</taxon>
        <taxon>Bacillaceae</taxon>
        <taxon>Siminovitchia</taxon>
    </lineage>
</organism>
<reference evidence="2 3" key="1">
    <citation type="submission" date="2021-03" db="EMBL/GenBank/DDBJ databases">
        <title>Antimicrobial resistance genes in bacteria isolated from Japanese honey, and their potential for conferring macrolide and lincosamide resistance in the American foulbrood pathogen Paenibacillus larvae.</title>
        <authorList>
            <person name="Okamoto M."/>
            <person name="Kumagai M."/>
            <person name="Kanamori H."/>
            <person name="Takamatsu D."/>
        </authorList>
    </citation>
    <scope>NUCLEOTIDE SEQUENCE [LARGE SCALE GENOMIC DNA]</scope>
    <source>
        <strain evidence="2 3">J1TS3</strain>
    </source>
</reference>
<keyword evidence="1" id="KW-0175">Coiled coil</keyword>